<evidence type="ECO:0000256" key="7">
    <source>
        <dbReference type="NCBIfam" id="TIGR00188"/>
    </source>
</evidence>
<accession>A0A0G0BJ90</accession>
<keyword evidence="4 6" id="KW-0378">Hydrolase</keyword>
<organism evidence="8 9">
    <name type="scientific">candidate division CPR3 bacterium GW2011_GWF2_35_18</name>
    <dbReference type="NCBI Taxonomy" id="1618350"/>
    <lineage>
        <taxon>Bacteria</taxon>
        <taxon>Bacteria division CPR3</taxon>
    </lineage>
</organism>
<dbReference type="Pfam" id="PF00825">
    <property type="entry name" value="Ribonuclease_P"/>
    <property type="match status" value="1"/>
</dbReference>
<keyword evidence="3 6" id="KW-0255">Endonuclease</keyword>
<evidence type="ECO:0000256" key="3">
    <source>
        <dbReference type="ARBA" id="ARBA00022759"/>
    </source>
</evidence>
<dbReference type="AlphaFoldDB" id="A0A0G0BJ90"/>
<dbReference type="InterPro" id="IPR000100">
    <property type="entry name" value="RNase_P"/>
</dbReference>
<dbReference type="HAMAP" id="MF_00227">
    <property type="entry name" value="RNase_P"/>
    <property type="match status" value="1"/>
</dbReference>
<evidence type="ECO:0000313" key="8">
    <source>
        <dbReference type="EMBL" id="KKP69564.1"/>
    </source>
</evidence>
<keyword evidence="2 6" id="KW-0540">Nuclease</keyword>
<dbReference type="NCBIfam" id="TIGR00188">
    <property type="entry name" value="rnpA"/>
    <property type="match status" value="1"/>
</dbReference>
<keyword evidence="5 6" id="KW-0694">RNA-binding</keyword>
<dbReference type="EC" id="3.1.26.5" evidence="6 7"/>
<dbReference type="GO" id="GO:0042781">
    <property type="term" value="F:3'-tRNA processing endoribonuclease activity"/>
    <property type="evidence" value="ECO:0007669"/>
    <property type="project" value="TreeGrafter"/>
</dbReference>
<reference evidence="8 9" key="1">
    <citation type="journal article" date="2015" name="Nature">
        <title>rRNA introns, odd ribosomes, and small enigmatic genomes across a large radiation of phyla.</title>
        <authorList>
            <person name="Brown C.T."/>
            <person name="Hug L.A."/>
            <person name="Thomas B.C."/>
            <person name="Sharon I."/>
            <person name="Castelle C.J."/>
            <person name="Singh A."/>
            <person name="Wilkins M.J."/>
            <person name="Williams K.H."/>
            <person name="Banfield J.F."/>
        </authorList>
    </citation>
    <scope>NUCLEOTIDE SEQUENCE [LARGE SCALE GENOMIC DNA]</scope>
</reference>
<sequence length="117" mass="14219">MYPYQNRVVSEKDFYFVRNKGKRFHCSFFSIFLIENPSFKINKIGFIVSNKEGKAVFRNRIKRKLRDLFYSWLNIENRFMMVVIGREKCLKASTQDLLMFKDKAEKYFEFKKIKETA</sequence>
<comment type="function">
    <text evidence="6">RNaseP catalyzes the removal of the 5'-leader sequence from pre-tRNA to produce the mature 5'-terminus. It can also cleave other RNA substrates such as 4.5S RNA. The protein component plays an auxiliary but essential role in vivo by binding to the 5'-leader sequence and broadening the substrate specificity of the ribozyme.</text>
</comment>
<dbReference type="Proteomes" id="UP000034581">
    <property type="component" value="Unassembled WGS sequence"/>
</dbReference>
<dbReference type="SUPFAM" id="SSF54211">
    <property type="entry name" value="Ribosomal protein S5 domain 2-like"/>
    <property type="match status" value="1"/>
</dbReference>
<dbReference type="PANTHER" id="PTHR33992:SF1">
    <property type="entry name" value="RIBONUCLEASE P PROTEIN COMPONENT"/>
    <property type="match status" value="1"/>
</dbReference>
<dbReference type="GO" id="GO:0001682">
    <property type="term" value="P:tRNA 5'-leader removal"/>
    <property type="evidence" value="ECO:0007669"/>
    <property type="project" value="UniProtKB-UniRule"/>
</dbReference>
<evidence type="ECO:0000256" key="6">
    <source>
        <dbReference type="HAMAP-Rule" id="MF_00227"/>
    </source>
</evidence>
<proteinExistence type="inferred from homology"/>
<evidence type="ECO:0000256" key="2">
    <source>
        <dbReference type="ARBA" id="ARBA00022722"/>
    </source>
</evidence>
<dbReference type="PANTHER" id="PTHR33992">
    <property type="entry name" value="RIBONUCLEASE P PROTEIN COMPONENT"/>
    <property type="match status" value="1"/>
</dbReference>
<comment type="caution">
    <text evidence="8">The sequence shown here is derived from an EMBL/GenBank/DDBJ whole genome shotgun (WGS) entry which is preliminary data.</text>
</comment>
<comment type="similarity">
    <text evidence="6">Belongs to the RnpA family.</text>
</comment>
<dbReference type="GO" id="GO:0004526">
    <property type="term" value="F:ribonuclease P activity"/>
    <property type="evidence" value="ECO:0007669"/>
    <property type="project" value="UniProtKB-UniRule"/>
</dbReference>
<dbReference type="Gene3D" id="3.30.230.10">
    <property type="match status" value="1"/>
</dbReference>
<protein>
    <recommendedName>
        <fullName evidence="6 7">Ribonuclease P protein component</fullName>
        <shortName evidence="6">RNase P protein</shortName>
        <shortName evidence="6">RNaseP protein</shortName>
        <ecNumber evidence="6 7">3.1.26.5</ecNumber>
    </recommendedName>
    <alternativeName>
        <fullName evidence="6">Protein C5</fullName>
    </alternativeName>
</protein>
<dbReference type="InterPro" id="IPR020568">
    <property type="entry name" value="Ribosomal_Su5_D2-typ_SF"/>
</dbReference>
<evidence type="ECO:0000313" key="9">
    <source>
        <dbReference type="Proteomes" id="UP000034581"/>
    </source>
</evidence>
<dbReference type="GO" id="GO:0000049">
    <property type="term" value="F:tRNA binding"/>
    <property type="evidence" value="ECO:0007669"/>
    <property type="project" value="UniProtKB-UniRule"/>
</dbReference>
<dbReference type="STRING" id="1618350.UR67_C0005G0053"/>
<keyword evidence="1 6" id="KW-0819">tRNA processing</keyword>
<dbReference type="EMBL" id="LBQB01000005">
    <property type="protein sequence ID" value="KKP69564.1"/>
    <property type="molecule type" value="Genomic_DNA"/>
</dbReference>
<comment type="subunit">
    <text evidence="6">Consists of a catalytic RNA component (M1 or rnpB) and a protein subunit.</text>
</comment>
<dbReference type="InterPro" id="IPR014721">
    <property type="entry name" value="Ribsml_uS5_D2-typ_fold_subgr"/>
</dbReference>
<comment type="catalytic activity">
    <reaction evidence="6">
        <text>Endonucleolytic cleavage of RNA, removing 5'-extranucleotides from tRNA precursor.</text>
        <dbReference type="EC" id="3.1.26.5"/>
    </reaction>
</comment>
<evidence type="ECO:0000256" key="1">
    <source>
        <dbReference type="ARBA" id="ARBA00022694"/>
    </source>
</evidence>
<gene>
    <name evidence="6" type="primary">rnpA</name>
    <name evidence="8" type="ORF">UR67_C0005G0053</name>
</gene>
<name>A0A0G0BJ90_UNCC3</name>
<evidence type="ECO:0000256" key="4">
    <source>
        <dbReference type="ARBA" id="ARBA00022801"/>
    </source>
</evidence>
<evidence type="ECO:0000256" key="5">
    <source>
        <dbReference type="ARBA" id="ARBA00022884"/>
    </source>
</evidence>
<dbReference type="GO" id="GO:0030677">
    <property type="term" value="C:ribonuclease P complex"/>
    <property type="evidence" value="ECO:0007669"/>
    <property type="project" value="TreeGrafter"/>
</dbReference>